<keyword evidence="11" id="KW-0647">Proteasome</keyword>
<evidence type="ECO:0000256" key="9">
    <source>
        <dbReference type="RuleBase" id="RU368013"/>
    </source>
</evidence>
<dbReference type="GO" id="GO:0031965">
    <property type="term" value="C:nuclear membrane"/>
    <property type="evidence" value="ECO:0007669"/>
    <property type="project" value="TreeGrafter"/>
</dbReference>
<dbReference type="GO" id="GO:0000502">
    <property type="term" value="C:proteasome complex"/>
    <property type="evidence" value="ECO:0007669"/>
    <property type="project" value="UniProtKB-KW"/>
</dbReference>
<comment type="subunit">
    <text evidence="2 9">Binds the proteasome.</text>
</comment>
<feature type="region of interest" description="Disordered" evidence="10">
    <location>
        <begin position="1"/>
        <end position="64"/>
    </location>
</feature>
<reference evidence="11" key="1">
    <citation type="journal article" date="2020" name="Stud. Mycol.">
        <title>101 Dothideomycetes genomes: a test case for predicting lifestyles and emergence of pathogens.</title>
        <authorList>
            <person name="Haridas S."/>
            <person name="Albert R."/>
            <person name="Binder M."/>
            <person name="Bloem J."/>
            <person name="Labutti K."/>
            <person name="Salamov A."/>
            <person name="Andreopoulos B."/>
            <person name="Baker S."/>
            <person name="Barry K."/>
            <person name="Bills G."/>
            <person name="Bluhm B."/>
            <person name="Cannon C."/>
            <person name="Castanera R."/>
            <person name="Culley D."/>
            <person name="Daum C."/>
            <person name="Ezra D."/>
            <person name="Gonzalez J."/>
            <person name="Henrissat B."/>
            <person name="Kuo A."/>
            <person name="Liang C."/>
            <person name="Lipzen A."/>
            <person name="Lutzoni F."/>
            <person name="Magnuson J."/>
            <person name="Mondo S."/>
            <person name="Nolan M."/>
            <person name="Ohm R."/>
            <person name="Pangilinan J."/>
            <person name="Park H.-J."/>
            <person name="Ramirez L."/>
            <person name="Alfaro M."/>
            <person name="Sun H."/>
            <person name="Tritt A."/>
            <person name="Yoshinaga Y."/>
            <person name="Zwiers L.-H."/>
            <person name="Turgeon B."/>
            <person name="Goodwin S."/>
            <person name="Spatafora J."/>
            <person name="Crous P."/>
            <person name="Grigoriev I."/>
        </authorList>
    </citation>
    <scope>NUCLEOTIDE SEQUENCE</scope>
    <source>
        <strain evidence="11">HMLAC05119</strain>
    </source>
</reference>
<dbReference type="FunFam" id="1.20.58.1590:FF:000001">
    <property type="entry name" value="Tethering factor for nuclear proteasome STS1"/>
    <property type="match status" value="1"/>
</dbReference>
<evidence type="ECO:0000256" key="3">
    <source>
        <dbReference type="ARBA" id="ARBA00016204"/>
    </source>
</evidence>
<evidence type="ECO:0000256" key="8">
    <source>
        <dbReference type="ARBA" id="ARBA00025651"/>
    </source>
</evidence>
<evidence type="ECO:0000256" key="5">
    <source>
        <dbReference type="ARBA" id="ARBA00022490"/>
    </source>
</evidence>
<dbReference type="GO" id="GO:0031144">
    <property type="term" value="P:proteasome localization"/>
    <property type="evidence" value="ECO:0007669"/>
    <property type="project" value="UniProtKB-UniRule"/>
</dbReference>
<dbReference type="EMBL" id="ML979132">
    <property type="protein sequence ID" value="KAF1921824.1"/>
    <property type="molecule type" value="Genomic_DNA"/>
</dbReference>
<sequence length="309" mass="33863">MNAIHGSFTPPHLLNNRLSPTRNMHPASAMSGRKRKADDDGGSSDDRMSASPSISAAELPRQAPRYMKRVRTNLSGRPLPLPRLLETLSADEMRNLLQSICQRHPDISNEIVATAPRPSIQSTLEVLAKYESGFQAAFPFGGRSSSDYAYNRVRQQLIELLESLKDFTPHFLPPNEQQPATSLAFLDGATDIIHRLPNWDTYQHNRHKEEAYEEMAKAWAIVIREAAKKAGGIQLQYGGWDQKIAKHNEVSGGKMLEAVNELRGGLGWMGSDASASTPAASGPEDAMSIRQQLLSGNYGMGSSAGIGAW</sequence>
<feature type="compositionally biased region" description="Basic and acidic residues" evidence="10">
    <location>
        <begin position="36"/>
        <end position="48"/>
    </location>
</feature>
<organism evidence="11 12">
    <name type="scientific">Ampelomyces quisqualis</name>
    <name type="common">Powdery mildew agent</name>
    <dbReference type="NCBI Taxonomy" id="50730"/>
    <lineage>
        <taxon>Eukaryota</taxon>
        <taxon>Fungi</taxon>
        <taxon>Dikarya</taxon>
        <taxon>Ascomycota</taxon>
        <taxon>Pezizomycotina</taxon>
        <taxon>Dothideomycetes</taxon>
        <taxon>Pleosporomycetidae</taxon>
        <taxon>Pleosporales</taxon>
        <taxon>Pleosporineae</taxon>
        <taxon>Phaeosphaeriaceae</taxon>
        <taxon>Ampelomyces</taxon>
    </lineage>
</organism>
<dbReference type="Pfam" id="PF08559">
    <property type="entry name" value="Cut8"/>
    <property type="match status" value="1"/>
</dbReference>
<proteinExistence type="inferred from homology"/>
<evidence type="ECO:0000313" key="11">
    <source>
        <dbReference type="EMBL" id="KAF1921824.1"/>
    </source>
</evidence>
<evidence type="ECO:0000256" key="2">
    <source>
        <dbReference type="ARBA" id="ARBA00011464"/>
    </source>
</evidence>
<protein>
    <recommendedName>
        <fullName evidence="3 9">Tethering factor for nuclear proteasome STS1</fullName>
    </recommendedName>
</protein>
<dbReference type="GO" id="GO:0071630">
    <property type="term" value="P:nuclear protein quality control by the ubiquitin-proteasome system"/>
    <property type="evidence" value="ECO:0007669"/>
    <property type="project" value="UniProtKB-UniRule"/>
</dbReference>
<dbReference type="GO" id="GO:0005737">
    <property type="term" value="C:cytoplasm"/>
    <property type="evidence" value="ECO:0007669"/>
    <property type="project" value="UniProtKB-SubCell"/>
</dbReference>
<dbReference type="Proteomes" id="UP000800096">
    <property type="component" value="Unassembled WGS sequence"/>
</dbReference>
<comment type="similarity">
    <text evidence="1 9">Belongs to the cut8/STS1 family.</text>
</comment>
<evidence type="ECO:0000256" key="6">
    <source>
        <dbReference type="ARBA" id="ARBA00022927"/>
    </source>
</evidence>
<dbReference type="InterPro" id="IPR038422">
    <property type="entry name" value="Cut8/Sts1_sf"/>
</dbReference>
<evidence type="ECO:0000256" key="4">
    <source>
        <dbReference type="ARBA" id="ARBA00022448"/>
    </source>
</evidence>
<keyword evidence="6 9" id="KW-0653">Protein transport</keyword>
<dbReference type="PANTHER" id="PTHR28032">
    <property type="entry name" value="FI02826P"/>
    <property type="match status" value="1"/>
</dbReference>
<evidence type="ECO:0000256" key="7">
    <source>
        <dbReference type="ARBA" id="ARBA00023242"/>
    </source>
</evidence>
<keyword evidence="5 9" id="KW-0963">Cytoplasm</keyword>
<comment type="subcellular location">
    <subcellularLocation>
        <location evidence="9">Cytoplasm</location>
    </subcellularLocation>
    <subcellularLocation>
        <location evidence="9">Nucleus</location>
    </subcellularLocation>
</comment>
<keyword evidence="4 9" id="KW-0813">Transport</keyword>
<dbReference type="InterPro" id="IPR013868">
    <property type="entry name" value="Cut8/Sts1_fam"/>
</dbReference>
<evidence type="ECO:0000256" key="1">
    <source>
        <dbReference type="ARBA" id="ARBA00006199"/>
    </source>
</evidence>
<dbReference type="AlphaFoldDB" id="A0A6A5R473"/>
<dbReference type="Gene3D" id="1.20.58.1590">
    <property type="entry name" value="Tethering factor for nuclear proteasome Cut8/Sts1"/>
    <property type="match status" value="1"/>
</dbReference>
<dbReference type="GO" id="GO:0015031">
    <property type="term" value="P:protein transport"/>
    <property type="evidence" value="ECO:0007669"/>
    <property type="project" value="UniProtKB-UniRule"/>
</dbReference>
<keyword evidence="12" id="KW-1185">Reference proteome</keyword>
<accession>A0A6A5R473</accession>
<name>A0A6A5R473_AMPQU</name>
<evidence type="ECO:0000313" key="12">
    <source>
        <dbReference type="Proteomes" id="UP000800096"/>
    </source>
</evidence>
<dbReference type="PANTHER" id="PTHR28032:SF1">
    <property type="entry name" value="FI02826P"/>
    <property type="match status" value="1"/>
</dbReference>
<gene>
    <name evidence="11" type="ORF">BDU57DRAFT_63667</name>
</gene>
<comment type="function">
    <text evidence="8 9">Involved in ubiquitin-mediated protein degradation. Regulatory factor in the ubiquitin/proteasome pathway that controls the turnover of proteasome substrates. Targets proteasomes to the nucleus and facilitates the degradation of nuclear proteins.</text>
</comment>
<dbReference type="GO" id="GO:0070628">
    <property type="term" value="F:proteasome binding"/>
    <property type="evidence" value="ECO:0007669"/>
    <property type="project" value="TreeGrafter"/>
</dbReference>
<keyword evidence="7 9" id="KW-0539">Nucleus</keyword>
<dbReference type="OrthoDB" id="10061064at2759"/>
<evidence type="ECO:0000256" key="10">
    <source>
        <dbReference type="SAM" id="MobiDB-lite"/>
    </source>
</evidence>